<dbReference type="Pfam" id="PF14871">
    <property type="entry name" value="GHL6"/>
    <property type="match status" value="1"/>
</dbReference>
<dbReference type="SUPFAM" id="SSF52317">
    <property type="entry name" value="Class I glutamine amidotransferase-like"/>
    <property type="match status" value="1"/>
</dbReference>
<dbReference type="Gene3D" id="3.40.50.880">
    <property type="match status" value="1"/>
</dbReference>
<protein>
    <submittedName>
        <fullName evidence="1">Putative glycosyl hydrolase-like family 6 (GHL6) protein</fullName>
    </submittedName>
</protein>
<dbReference type="CDD" id="cd03143">
    <property type="entry name" value="A4_beta-galactosidase_middle_domain"/>
    <property type="match status" value="1"/>
</dbReference>
<dbReference type="RefSeq" id="WP_106249942.1">
    <property type="nucleotide sequence ID" value="NZ_PVZC01000007.1"/>
</dbReference>
<dbReference type="AlphaFoldDB" id="A0A2T0PYL2"/>
<sequence>MSADELWWRRPFQMFQTNLREIDAGLDVERVLDYLEDFGARAWLLSVGGIVSNYPTDLEFQTRNPALAERPSGDLVGDAVAAAGRRGIRVLARMDFSKVDHRRAERHPEWCFTGADGTQQVYNGLTSVCPSGDYYQHRLFEVVDEVLDRYAVDGFFFNWMSFNEVDYSKAHRGCCHCLACRRGFAAFAPGTELPAGPGSPGYPAWRRFTAGVLDELTARVRAHVSARRPAAPLILGDRADIVFHEANNAVGRTLWHHRTAEHVSAARTHRPDVPVLTNAVAFVDMPYRLAGEEPNHFAQYLVQAIARGANPSTYIMGTPDDVGYECLDVAGELTRFHRDHDAFYRDLAPAARVLLVRPDPLKLAPERLEEATGEFRGLYSALLEAHVPFDVLPEPRVPDVAAQGRLDGYGLVVLPDLGPLDPAAAAALGRFARGGGGVLATGASGFDGEGSQLDGSPVLRRTAVRDTVESVRSMHLRRPGRDGARPRGELPVVGAFHVVEPSPDAETDLPVLSRAPYGPPEKCHGHLPLDIPGALWRAHGAGQVAVLPWTPGRAYHQVGLSGHRDVFVEAALRTANGPVRVDTDLPEQVEVVLGGSAAGGVVHLINHSGEVPQGFRAPLPVHGRRLRVPWWSRQPSFALRSRTGLDPDGAGALPRLDLFEVLVERPPVADR</sequence>
<dbReference type="InterPro" id="IPR028212">
    <property type="entry name" value="GHL6"/>
</dbReference>
<dbReference type="GO" id="GO:0016787">
    <property type="term" value="F:hydrolase activity"/>
    <property type="evidence" value="ECO:0007669"/>
    <property type="project" value="UniProtKB-KW"/>
</dbReference>
<comment type="caution">
    <text evidence="1">The sequence shown here is derived from an EMBL/GenBank/DDBJ whole genome shotgun (WGS) entry which is preliminary data.</text>
</comment>
<dbReference type="InterPro" id="IPR029062">
    <property type="entry name" value="Class_I_gatase-like"/>
</dbReference>
<dbReference type="InterPro" id="IPR017853">
    <property type="entry name" value="GH"/>
</dbReference>
<accession>A0A2T0PYL2</accession>
<dbReference type="SUPFAM" id="SSF51445">
    <property type="entry name" value="(Trans)glycosidases"/>
    <property type="match status" value="1"/>
</dbReference>
<name>A0A2T0PYL2_9ACTN</name>
<dbReference type="EMBL" id="PVZC01000007">
    <property type="protein sequence ID" value="PRX96620.1"/>
    <property type="molecule type" value="Genomic_DNA"/>
</dbReference>
<organism evidence="1 2">
    <name type="scientific">Allonocardiopsis opalescens</name>
    <dbReference type="NCBI Taxonomy" id="1144618"/>
    <lineage>
        <taxon>Bacteria</taxon>
        <taxon>Bacillati</taxon>
        <taxon>Actinomycetota</taxon>
        <taxon>Actinomycetes</taxon>
        <taxon>Streptosporangiales</taxon>
        <taxon>Allonocardiopsis</taxon>
    </lineage>
</organism>
<evidence type="ECO:0000313" key="1">
    <source>
        <dbReference type="EMBL" id="PRX96620.1"/>
    </source>
</evidence>
<keyword evidence="1" id="KW-0378">Hydrolase</keyword>
<dbReference type="Gene3D" id="3.20.20.80">
    <property type="entry name" value="Glycosidases"/>
    <property type="match status" value="1"/>
</dbReference>
<dbReference type="OrthoDB" id="9780891at2"/>
<evidence type="ECO:0000313" key="2">
    <source>
        <dbReference type="Proteomes" id="UP000237846"/>
    </source>
</evidence>
<reference evidence="1 2" key="1">
    <citation type="submission" date="2018-03" db="EMBL/GenBank/DDBJ databases">
        <title>Genomic Encyclopedia of Archaeal and Bacterial Type Strains, Phase II (KMG-II): from individual species to whole genera.</title>
        <authorList>
            <person name="Goeker M."/>
        </authorList>
    </citation>
    <scope>NUCLEOTIDE SEQUENCE [LARGE SCALE GENOMIC DNA]</scope>
    <source>
        <strain evidence="1 2">DSM 45601</strain>
    </source>
</reference>
<dbReference type="Proteomes" id="UP000237846">
    <property type="component" value="Unassembled WGS sequence"/>
</dbReference>
<proteinExistence type="predicted"/>
<gene>
    <name evidence="1" type="ORF">CLV72_107143</name>
</gene>
<keyword evidence="2" id="KW-1185">Reference proteome</keyword>